<dbReference type="InterPro" id="IPR011016">
    <property type="entry name" value="Znf_RING-CH"/>
</dbReference>
<evidence type="ECO:0000256" key="7">
    <source>
        <dbReference type="ARBA" id="ARBA00023136"/>
    </source>
</evidence>
<proteinExistence type="predicted"/>
<comment type="subcellular location">
    <subcellularLocation>
        <location evidence="1">Membrane</location>
        <topology evidence="1">Multi-pass membrane protein</topology>
    </subcellularLocation>
</comment>
<feature type="compositionally biased region" description="Low complexity" evidence="8">
    <location>
        <begin position="416"/>
        <end position="427"/>
    </location>
</feature>
<gene>
    <name evidence="10" type="ORF">OOU_Y34scaffold00817g2</name>
</gene>
<dbReference type="SUPFAM" id="SSF57850">
    <property type="entry name" value="RING/U-box"/>
    <property type="match status" value="1"/>
</dbReference>
<keyword evidence="6" id="KW-1133">Transmembrane helix</keyword>
<accession>A0AA97PGR9</accession>
<dbReference type="InterPro" id="IPR013083">
    <property type="entry name" value="Znf_RING/FYVE/PHD"/>
</dbReference>
<keyword evidence="3" id="KW-0479">Metal-binding</keyword>
<reference evidence="10" key="1">
    <citation type="journal article" date="2012" name="PLoS Genet.">
        <title>Comparative analysis of the genomes of two field isolates of the rice blast fungus Magnaporthe oryzae.</title>
        <authorList>
            <person name="Xue M."/>
            <person name="Yang J."/>
            <person name="Li Z."/>
            <person name="Hu S."/>
            <person name="Yao N."/>
            <person name="Dean R.A."/>
            <person name="Zhao W."/>
            <person name="Shen M."/>
            <person name="Zhang H."/>
            <person name="Li C."/>
            <person name="Liu L."/>
            <person name="Cao L."/>
            <person name="Xu X."/>
            <person name="Xing Y."/>
            <person name="Hsiang T."/>
            <person name="Zhang Z."/>
            <person name="Xu J.R."/>
            <person name="Peng Y.L."/>
        </authorList>
    </citation>
    <scope>NUCLEOTIDE SEQUENCE</scope>
    <source>
        <strain evidence="10">Y34</strain>
    </source>
</reference>
<evidence type="ECO:0000256" key="5">
    <source>
        <dbReference type="ARBA" id="ARBA00022833"/>
    </source>
</evidence>
<evidence type="ECO:0000256" key="6">
    <source>
        <dbReference type="ARBA" id="ARBA00022989"/>
    </source>
</evidence>
<evidence type="ECO:0000256" key="1">
    <source>
        <dbReference type="ARBA" id="ARBA00004141"/>
    </source>
</evidence>
<feature type="region of interest" description="Disordered" evidence="8">
    <location>
        <begin position="262"/>
        <end position="300"/>
    </location>
</feature>
<evidence type="ECO:0000256" key="3">
    <source>
        <dbReference type="ARBA" id="ARBA00022723"/>
    </source>
</evidence>
<dbReference type="GO" id="GO:0008270">
    <property type="term" value="F:zinc ion binding"/>
    <property type="evidence" value="ECO:0007669"/>
    <property type="project" value="UniProtKB-KW"/>
</dbReference>
<dbReference type="GO" id="GO:0016020">
    <property type="term" value="C:membrane"/>
    <property type="evidence" value="ECO:0007669"/>
    <property type="project" value="UniProtKB-SubCell"/>
</dbReference>
<feature type="compositionally biased region" description="Basic and acidic residues" evidence="8">
    <location>
        <begin position="262"/>
        <end position="276"/>
    </location>
</feature>
<keyword evidence="4" id="KW-0863">Zinc-finger</keyword>
<name>A0AA97PGR9_PYRO3</name>
<keyword evidence="5" id="KW-0862">Zinc</keyword>
<evidence type="ECO:0000259" key="9">
    <source>
        <dbReference type="SMART" id="SM00744"/>
    </source>
</evidence>
<feature type="compositionally biased region" description="Pro residues" evidence="8">
    <location>
        <begin position="428"/>
        <end position="438"/>
    </location>
</feature>
<evidence type="ECO:0000256" key="8">
    <source>
        <dbReference type="SAM" id="MobiDB-lite"/>
    </source>
</evidence>
<dbReference type="Gene3D" id="3.30.40.10">
    <property type="entry name" value="Zinc/RING finger domain, C3HC4 (zinc finger)"/>
    <property type="match status" value="1"/>
</dbReference>
<protein>
    <recommendedName>
        <fullName evidence="9">RING-CH-type domain-containing protein</fullName>
    </recommendedName>
</protein>
<evidence type="ECO:0000313" key="10">
    <source>
        <dbReference type="EMBL" id="ELQ34036.1"/>
    </source>
</evidence>
<dbReference type="Proteomes" id="UP000011086">
    <property type="component" value="Unassembled WGS sequence"/>
</dbReference>
<feature type="region of interest" description="Disordered" evidence="8">
    <location>
        <begin position="416"/>
        <end position="456"/>
    </location>
</feature>
<keyword evidence="2" id="KW-0812">Transmembrane</keyword>
<evidence type="ECO:0000256" key="2">
    <source>
        <dbReference type="ARBA" id="ARBA00022692"/>
    </source>
</evidence>
<dbReference type="PANTHER" id="PTHR46283">
    <property type="entry name" value="E3 UBIQUITIN-PROTEIN LIGASE MARCH5"/>
    <property type="match status" value="1"/>
</dbReference>
<sequence length="565" mass="62012">MSSDPTQQSNGTMTTADQSSPLRQCFICLLDSTETPENEDWVNPCPCTLEAHQSCMLRWVAEMEAVGGANRSRGRRASTLQCPACKGNIQVFEPFDPALWLRDRALQTYSAVSPVLLVCFVGGSTFSAMVKFGDFSVATFAGSFSAVRKWRLDGIQRPLDPRWFATSAGLRFATVHMFKLWALASIGPALIISKAFSGIGNLLLPVSLASSVLMTAKDNVPHWPPSPEWALTAMPAVSLCYSHVYYTLFGRLERRLNAAIRGRDPDSPQEETHLEQQQEGQDQQRPQQGGQRRRNNRDRGVNVWEAGLGRIMALAIALVFGLDDDEGEQDGDGGDGDDQRVEFELEINLQVPNDEDEEAPQGQIEEAGNMAVAQAPVRNEPEPAVNDGTLPVAAEVVLGQEPDVQAENDIPPQQALAADQATAQEAADPPPAIQPAPQPQAQQDQPAEQPRQRRVEGAGISTWSRIINGTVSALLMPQISFAMGEALRLTLPARWVSKQGQPKGLLQHTWGRSLVGTCLFVVLRDAMSLYVKYRRVQAIKNRTVKNFDPTGDLFQIQSVVLFIMM</sequence>
<dbReference type="AlphaFoldDB" id="A0AA97PGR9"/>
<organism evidence="10">
    <name type="scientific">Pyricularia oryzae (strain Y34)</name>
    <name type="common">Rice blast fungus</name>
    <name type="synonym">Magnaporthe oryzae</name>
    <dbReference type="NCBI Taxonomy" id="1143189"/>
    <lineage>
        <taxon>Eukaryota</taxon>
        <taxon>Fungi</taxon>
        <taxon>Dikarya</taxon>
        <taxon>Ascomycota</taxon>
        <taxon>Pezizomycotina</taxon>
        <taxon>Sordariomycetes</taxon>
        <taxon>Sordariomycetidae</taxon>
        <taxon>Magnaporthales</taxon>
        <taxon>Pyriculariaceae</taxon>
        <taxon>Pyricularia</taxon>
    </lineage>
</organism>
<dbReference type="SMART" id="SM00744">
    <property type="entry name" value="RINGv"/>
    <property type="match status" value="1"/>
</dbReference>
<feature type="compositionally biased region" description="Low complexity" evidence="8">
    <location>
        <begin position="439"/>
        <end position="449"/>
    </location>
</feature>
<feature type="domain" description="RING-CH-type" evidence="9">
    <location>
        <begin position="24"/>
        <end position="86"/>
    </location>
</feature>
<dbReference type="EMBL" id="JH793453">
    <property type="protein sequence ID" value="ELQ34036.1"/>
    <property type="molecule type" value="Genomic_DNA"/>
</dbReference>
<feature type="compositionally biased region" description="Low complexity" evidence="8">
    <location>
        <begin position="277"/>
        <end position="290"/>
    </location>
</feature>
<keyword evidence="7" id="KW-0472">Membrane</keyword>
<evidence type="ECO:0000256" key="4">
    <source>
        <dbReference type="ARBA" id="ARBA00022771"/>
    </source>
</evidence>